<dbReference type="Gene3D" id="2.60.120.10">
    <property type="entry name" value="Jelly Rolls"/>
    <property type="match status" value="1"/>
</dbReference>
<evidence type="ECO:0000256" key="1">
    <source>
        <dbReference type="ARBA" id="ARBA00023015"/>
    </source>
</evidence>
<evidence type="ECO:0000256" key="2">
    <source>
        <dbReference type="ARBA" id="ARBA00023125"/>
    </source>
</evidence>
<dbReference type="InterPro" id="IPR018490">
    <property type="entry name" value="cNMP-bd_dom_sf"/>
</dbReference>
<evidence type="ECO:0000313" key="6">
    <source>
        <dbReference type="EMBL" id="OLU45312.1"/>
    </source>
</evidence>
<evidence type="ECO:0000259" key="5">
    <source>
        <dbReference type="PROSITE" id="PS51063"/>
    </source>
</evidence>
<dbReference type="PROSITE" id="PS51063">
    <property type="entry name" value="HTH_CRP_2"/>
    <property type="match status" value="1"/>
</dbReference>
<dbReference type="InterPro" id="IPR014710">
    <property type="entry name" value="RmlC-like_jellyroll"/>
</dbReference>
<dbReference type="AlphaFoldDB" id="A0A1U7NL39"/>
<evidence type="ECO:0000259" key="4">
    <source>
        <dbReference type="PROSITE" id="PS50042"/>
    </source>
</evidence>
<protein>
    <recommendedName>
        <fullName evidence="8">Crp/Fnr family transcriptional regulator</fullName>
    </recommendedName>
</protein>
<dbReference type="SUPFAM" id="SSF46785">
    <property type="entry name" value="Winged helix' DNA-binding domain"/>
    <property type="match status" value="1"/>
</dbReference>
<dbReference type="Pfam" id="PF13545">
    <property type="entry name" value="HTH_Crp_2"/>
    <property type="match status" value="1"/>
</dbReference>
<dbReference type="InterPro" id="IPR036390">
    <property type="entry name" value="WH_DNA-bd_sf"/>
</dbReference>
<dbReference type="Pfam" id="PF00027">
    <property type="entry name" value="cNMP_binding"/>
    <property type="match status" value="1"/>
</dbReference>
<evidence type="ECO:0008006" key="8">
    <source>
        <dbReference type="Google" id="ProtNLM"/>
    </source>
</evidence>
<keyword evidence="2" id="KW-0238">DNA-binding</keyword>
<gene>
    <name evidence="6" type="ORF">BO225_08990</name>
</gene>
<dbReference type="PROSITE" id="PS50042">
    <property type="entry name" value="CNMP_BINDING_3"/>
    <property type="match status" value="1"/>
</dbReference>
<proteinExistence type="predicted"/>
<sequence length="205" mass="23549">MFRQSPLFASCDDLQIESCLKALDHSIKSYKKNETIFMEGAKIEQIGLVLKGTVRIESVDYEGAVHLYTVVEPSFCFGETYAFLGKKLKVSAIANTDCFIFLFSIKNLPPCILENLLRIALLKNEILSERIEHASKKTIRKKVLSYLSAQKKEGWFTIPFNREQMASYLNVERSALSKELGKMKKEGLINFHRNRFCLLKKKIQN</sequence>
<dbReference type="GO" id="GO:0003677">
    <property type="term" value="F:DNA binding"/>
    <property type="evidence" value="ECO:0007669"/>
    <property type="project" value="UniProtKB-KW"/>
</dbReference>
<keyword evidence="7" id="KW-1185">Reference proteome</keyword>
<dbReference type="Proteomes" id="UP000186705">
    <property type="component" value="Unassembled WGS sequence"/>
</dbReference>
<dbReference type="PANTHER" id="PTHR24567">
    <property type="entry name" value="CRP FAMILY TRANSCRIPTIONAL REGULATORY PROTEIN"/>
    <property type="match status" value="1"/>
</dbReference>
<evidence type="ECO:0000313" key="7">
    <source>
        <dbReference type="Proteomes" id="UP000186705"/>
    </source>
</evidence>
<feature type="domain" description="Cyclic nucleotide-binding" evidence="4">
    <location>
        <begin position="7"/>
        <end position="98"/>
    </location>
</feature>
<dbReference type="PANTHER" id="PTHR24567:SF58">
    <property type="entry name" value="CYCLIC AMP-BINDING REGULATORY PROTEIN"/>
    <property type="match status" value="1"/>
</dbReference>
<name>A0A1U7NL39_9FIRM</name>
<dbReference type="EMBL" id="MPKA01000087">
    <property type="protein sequence ID" value="OLU45312.1"/>
    <property type="molecule type" value="Genomic_DNA"/>
</dbReference>
<reference evidence="6 7" key="1">
    <citation type="submission" date="2016-11" db="EMBL/GenBank/DDBJ databases">
        <title>Description of two novel members of the family Erysipelotrichaceae: Ileibacterium lipovorans gen. nov., sp. nov. and Dubosiella newyorkensis, gen. nov., sp. nov.</title>
        <authorList>
            <person name="Cox L.M."/>
            <person name="Sohn J."/>
            <person name="Tyrrell K.L."/>
            <person name="Citron D.M."/>
            <person name="Lawson P.A."/>
            <person name="Patel N.B."/>
            <person name="Iizumi T."/>
            <person name="Perez-Perez G.I."/>
            <person name="Goldstein E.J."/>
            <person name="Blaser M.J."/>
        </authorList>
    </citation>
    <scope>NUCLEOTIDE SEQUENCE [LARGE SCALE GENOMIC DNA]</scope>
    <source>
        <strain evidence="6 7">NYU-BL-A4</strain>
    </source>
</reference>
<dbReference type="InterPro" id="IPR000595">
    <property type="entry name" value="cNMP-bd_dom"/>
</dbReference>
<evidence type="ECO:0000256" key="3">
    <source>
        <dbReference type="ARBA" id="ARBA00023163"/>
    </source>
</evidence>
<dbReference type="GO" id="GO:0005829">
    <property type="term" value="C:cytosol"/>
    <property type="evidence" value="ECO:0007669"/>
    <property type="project" value="TreeGrafter"/>
</dbReference>
<dbReference type="InterPro" id="IPR012318">
    <property type="entry name" value="HTH_CRP"/>
</dbReference>
<dbReference type="STRING" id="1862672.BO225_08990"/>
<comment type="caution">
    <text evidence="6">The sequence shown here is derived from an EMBL/GenBank/DDBJ whole genome shotgun (WGS) entry which is preliminary data.</text>
</comment>
<dbReference type="GO" id="GO:0003700">
    <property type="term" value="F:DNA-binding transcription factor activity"/>
    <property type="evidence" value="ECO:0007669"/>
    <property type="project" value="TreeGrafter"/>
</dbReference>
<accession>A0A1U7NL39</accession>
<dbReference type="InterPro" id="IPR050397">
    <property type="entry name" value="Env_Response_Regulators"/>
</dbReference>
<dbReference type="SMART" id="SM00419">
    <property type="entry name" value="HTH_CRP"/>
    <property type="match status" value="1"/>
</dbReference>
<keyword evidence="3" id="KW-0804">Transcription</keyword>
<dbReference type="CDD" id="cd00038">
    <property type="entry name" value="CAP_ED"/>
    <property type="match status" value="1"/>
</dbReference>
<keyword evidence="1" id="KW-0805">Transcription regulation</keyword>
<organism evidence="6 7">
    <name type="scientific">Dubosiella newyorkensis</name>
    <dbReference type="NCBI Taxonomy" id="1862672"/>
    <lineage>
        <taxon>Bacteria</taxon>
        <taxon>Bacillati</taxon>
        <taxon>Bacillota</taxon>
        <taxon>Erysipelotrichia</taxon>
        <taxon>Erysipelotrichales</taxon>
        <taxon>Erysipelotrichaceae</taxon>
        <taxon>Dubosiella</taxon>
    </lineage>
</organism>
<feature type="domain" description="HTH crp-type" evidence="5">
    <location>
        <begin position="137"/>
        <end position="202"/>
    </location>
</feature>
<dbReference type="SUPFAM" id="SSF51206">
    <property type="entry name" value="cAMP-binding domain-like"/>
    <property type="match status" value="1"/>
</dbReference>